<name>X1FCS9_9ZZZZ</name>
<keyword evidence="1" id="KW-1133">Transmembrane helix</keyword>
<sequence>MAPITIARRRHWIRRIVAIAAIAAVVAIGVSYLLIKVRVWRAPYPSLGKDICWKIGCREEAYNFDVVVPGRIYRSCRPDERFFRYVREKYGIRHVIMLNAADANRLPAPPIELGMERHLFRWFAEVVPPREELRRVLDILDSNEPVLIHCWAGADRTGYAVAA</sequence>
<dbReference type="GO" id="GO:0004721">
    <property type="term" value="F:phosphoprotein phosphatase activity"/>
    <property type="evidence" value="ECO:0007669"/>
    <property type="project" value="InterPro"/>
</dbReference>
<feature type="domain" description="Tyrosine specific protein phosphatases" evidence="2">
    <location>
        <begin position="131"/>
        <end position="163"/>
    </location>
</feature>
<accession>X1FCS9</accession>
<keyword evidence="1" id="KW-0812">Transmembrane</keyword>
<dbReference type="EMBL" id="BARU01011230">
    <property type="protein sequence ID" value="GAH42782.1"/>
    <property type="molecule type" value="Genomic_DNA"/>
</dbReference>
<reference evidence="3" key="1">
    <citation type="journal article" date="2014" name="Front. Microbiol.">
        <title>High frequency of phylogenetically diverse reductive dehalogenase-homologous genes in deep subseafloor sedimentary metagenomes.</title>
        <authorList>
            <person name="Kawai M."/>
            <person name="Futagami T."/>
            <person name="Toyoda A."/>
            <person name="Takaki Y."/>
            <person name="Nishi S."/>
            <person name="Hori S."/>
            <person name="Arai W."/>
            <person name="Tsubouchi T."/>
            <person name="Morono Y."/>
            <person name="Uchiyama I."/>
            <person name="Ito T."/>
            <person name="Fujiyama A."/>
            <person name="Inagaki F."/>
            <person name="Takami H."/>
        </authorList>
    </citation>
    <scope>NUCLEOTIDE SEQUENCE</scope>
    <source>
        <strain evidence="3">Expedition CK06-06</strain>
    </source>
</reference>
<proteinExistence type="predicted"/>
<dbReference type="InterPro" id="IPR026893">
    <property type="entry name" value="Tyr/Ser_Pase_IphP-type"/>
</dbReference>
<protein>
    <recommendedName>
        <fullName evidence="2">Tyrosine specific protein phosphatases domain-containing protein</fullName>
    </recommendedName>
</protein>
<dbReference type="Gene3D" id="3.90.190.10">
    <property type="entry name" value="Protein tyrosine phosphatase superfamily"/>
    <property type="match status" value="1"/>
</dbReference>
<gene>
    <name evidence="3" type="ORF">S03H2_21154</name>
</gene>
<dbReference type="SUPFAM" id="SSF52799">
    <property type="entry name" value="(Phosphotyrosine protein) phosphatases II"/>
    <property type="match status" value="1"/>
</dbReference>
<dbReference type="InterPro" id="IPR016130">
    <property type="entry name" value="Tyr_Pase_AS"/>
</dbReference>
<evidence type="ECO:0000259" key="2">
    <source>
        <dbReference type="PROSITE" id="PS50056"/>
    </source>
</evidence>
<keyword evidence="1" id="KW-0472">Membrane</keyword>
<dbReference type="InterPro" id="IPR029021">
    <property type="entry name" value="Prot-tyrosine_phosphatase-like"/>
</dbReference>
<dbReference type="InterPro" id="IPR000387">
    <property type="entry name" value="Tyr_Pase_dom"/>
</dbReference>
<comment type="caution">
    <text evidence="3">The sequence shown here is derived from an EMBL/GenBank/DDBJ whole genome shotgun (WGS) entry which is preliminary data.</text>
</comment>
<evidence type="ECO:0000313" key="3">
    <source>
        <dbReference type="EMBL" id="GAH42782.1"/>
    </source>
</evidence>
<organism evidence="3">
    <name type="scientific">marine sediment metagenome</name>
    <dbReference type="NCBI Taxonomy" id="412755"/>
    <lineage>
        <taxon>unclassified sequences</taxon>
        <taxon>metagenomes</taxon>
        <taxon>ecological metagenomes</taxon>
    </lineage>
</organism>
<feature type="non-terminal residue" evidence="3">
    <location>
        <position position="163"/>
    </location>
</feature>
<dbReference type="AlphaFoldDB" id="X1FCS9"/>
<dbReference type="PROSITE" id="PS50056">
    <property type="entry name" value="TYR_PHOSPHATASE_2"/>
    <property type="match status" value="1"/>
</dbReference>
<feature type="transmembrane region" description="Helical" evidence="1">
    <location>
        <begin position="12"/>
        <end position="35"/>
    </location>
</feature>
<dbReference type="Pfam" id="PF13350">
    <property type="entry name" value="Y_phosphatase3"/>
    <property type="match status" value="1"/>
</dbReference>
<dbReference type="PROSITE" id="PS00383">
    <property type="entry name" value="TYR_PHOSPHATASE_1"/>
    <property type="match status" value="1"/>
</dbReference>
<evidence type="ECO:0000256" key="1">
    <source>
        <dbReference type="SAM" id="Phobius"/>
    </source>
</evidence>